<evidence type="ECO:0000313" key="3">
    <source>
        <dbReference type="EMBL" id="QNR86281.1"/>
    </source>
</evidence>
<dbReference type="InterPro" id="IPR020019">
    <property type="entry name" value="AcTrfase_PglD-like"/>
</dbReference>
<protein>
    <recommendedName>
        <fullName evidence="2">PglD N-terminal domain-containing protein</fullName>
    </recommendedName>
</protein>
<dbReference type="InterPro" id="IPR041561">
    <property type="entry name" value="PglD_N"/>
</dbReference>
<dbReference type="Gene3D" id="3.40.50.20">
    <property type="match status" value="1"/>
</dbReference>
<name>A0ABX6TLC7_9SPHI</name>
<dbReference type="PANTHER" id="PTHR43300:SF4">
    <property type="entry name" value="ACYL-[ACYL-CARRIER-PROTEIN]--UDP-N-ACETYLGLUCOSAMINE O-ACYLTRANSFERASE"/>
    <property type="match status" value="1"/>
</dbReference>
<reference evidence="3 4" key="1">
    <citation type="submission" date="2020-09" db="EMBL/GenBank/DDBJ databases">
        <title>Pedobacter sp. SW-16 isolated from soil near Yeocheon.</title>
        <authorList>
            <person name="Im H.S."/>
            <person name="Joung Y."/>
            <person name="Lee S.-S."/>
        </authorList>
    </citation>
    <scope>NUCLEOTIDE SEQUENCE [LARGE SCALE GENOMIC DNA]</scope>
    <source>
        <strain evidence="3 4">SW-16</strain>
    </source>
</reference>
<accession>A0ABX6TLC7</accession>
<proteinExistence type="inferred from homology"/>
<sequence length="225" mass="24631">MKVIIYGIGKMAEFICYSFMNDSDYNVVAFCVDDVYAPPAGNTLQGLPILSFEQVIKDFSPESHKIHIAIGRNSARESVYHRVSQAGYSFANYVSSKANIWPELMFGHNTFIDQCCDIQPFVTIGNNCMLIGARIGHHSTIGNNVLLSGNILAGNVNIGNNSFLGINSAVKEDITIGSHNIIGAGVFINKNTEDYAIVTNGSVPQRIGDSKRFVMFNKAQQVKQT</sequence>
<keyword evidence="4" id="KW-1185">Reference proteome</keyword>
<dbReference type="PANTHER" id="PTHR43300">
    <property type="entry name" value="ACETYLTRANSFERASE"/>
    <property type="match status" value="1"/>
</dbReference>
<dbReference type="Pfam" id="PF17836">
    <property type="entry name" value="PglD_N"/>
    <property type="match status" value="1"/>
</dbReference>
<dbReference type="RefSeq" id="WP_190328482.1">
    <property type="nucleotide sequence ID" value="NZ_CP061171.1"/>
</dbReference>
<dbReference type="Gene3D" id="2.160.10.10">
    <property type="entry name" value="Hexapeptide repeat proteins"/>
    <property type="match status" value="1"/>
</dbReference>
<feature type="domain" description="PglD N-terminal" evidence="2">
    <location>
        <begin position="2"/>
        <end position="83"/>
    </location>
</feature>
<dbReference type="InterPro" id="IPR011004">
    <property type="entry name" value="Trimer_LpxA-like_sf"/>
</dbReference>
<organism evidence="3 4">
    <name type="scientific">Pedobacter riviphilus</name>
    <dbReference type="NCBI Taxonomy" id="2766984"/>
    <lineage>
        <taxon>Bacteria</taxon>
        <taxon>Pseudomonadati</taxon>
        <taxon>Bacteroidota</taxon>
        <taxon>Sphingobacteriia</taxon>
        <taxon>Sphingobacteriales</taxon>
        <taxon>Sphingobacteriaceae</taxon>
        <taxon>Pedobacter</taxon>
    </lineage>
</organism>
<dbReference type="Proteomes" id="UP000516439">
    <property type="component" value="Chromosome"/>
</dbReference>
<dbReference type="Pfam" id="PF00132">
    <property type="entry name" value="Hexapep"/>
    <property type="match status" value="1"/>
</dbReference>
<dbReference type="EMBL" id="CP061171">
    <property type="protein sequence ID" value="QNR86281.1"/>
    <property type="molecule type" value="Genomic_DNA"/>
</dbReference>
<comment type="similarity">
    <text evidence="1">Belongs to the transferase hexapeptide repeat family.</text>
</comment>
<dbReference type="InterPro" id="IPR001451">
    <property type="entry name" value="Hexapep"/>
</dbReference>
<evidence type="ECO:0000259" key="2">
    <source>
        <dbReference type="Pfam" id="PF17836"/>
    </source>
</evidence>
<evidence type="ECO:0000313" key="4">
    <source>
        <dbReference type="Proteomes" id="UP000516439"/>
    </source>
</evidence>
<dbReference type="SUPFAM" id="SSF51161">
    <property type="entry name" value="Trimeric LpxA-like enzymes"/>
    <property type="match status" value="1"/>
</dbReference>
<dbReference type="CDD" id="cd03360">
    <property type="entry name" value="LbH_AT_putative"/>
    <property type="match status" value="1"/>
</dbReference>
<dbReference type="InterPro" id="IPR050179">
    <property type="entry name" value="Trans_hexapeptide_repeat"/>
</dbReference>
<gene>
    <name evidence="3" type="ORF">H9N25_07715</name>
</gene>
<evidence type="ECO:0000256" key="1">
    <source>
        <dbReference type="ARBA" id="ARBA00007274"/>
    </source>
</evidence>